<reference evidence="12 14" key="2">
    <citation type="submission" date="2020-08" db="EMBL/GenBank/DDBJ databases">
        <title>Phenotypic and transcriptomic analysis of seven clinical Stenotrophomonas maltophilia isolates identify a small set of shared and commonly regulated genes involved in biofilm lifestyle.</title>
        <authorList>
            <person name="Alio I."/>
            <person name="Gudzuhn M."/>
            <person name="Streit W."/>
        </authorList>
    </citation>
    <scope>NUCLEOTIDE SEQUENCE [LARGE SCALE GENOMIC DNA]</scope>
    <source>
        <strain evidence="12 14">UHH_SKK55</strain>
    </source>
</reference>
<keyword evidence="8 9" id="KW-0472">Membrane</keyword>
<evidence type="ECO:0000313" key="11">
    <source>
        <dbReference type="EMBL" id="OWQ70614.1"/>
    </source>
</evidence>
<dbReference type="Gene3D" id="3.30.70.2040">
    <property type="match status" value="1"/>
</dbReference>
<comment type="subcellular location">
    <subcellularLocation>
        <location evidence="1 9">Cell membrane</location>
        <topology evidence="1 9">Multi-pass membrane protein</topology>
    </subcellularLocation>
</comment>
<dbReference type="SUPFAM" id="SSF82866">
    <property type="entry name" value="Multidrug efflux transporter AcrB transmembrane domain"/>
    <property type="match status" value="1"/>
</dbReference>
<dbReference type="InterPro" id="IPR048634">
    <property type="entry name" value="SecD_SecF_C"/>
</dbReference>
<dbReference type="InterPro" id="IPR022646">
    <property type="entry name" value="SecD/SecF_CS"/>
</dbReference>
<dbReference type="Proteomes" id="UP000197090">
    <property type="component" value="Unassembled WGS sequence"/>
</dbReference>
<dbReference type="RefSeq" id="WP_049413603.1">
    <property type="nucleotide sequence ID" value="NZ_CABMJM010000106.1"/>
</dbReference>
<feature type="transmembrane region" description="Helical" evidence="9">
    <location>
        <begin position="20"/>
        <end position="41"/>
    </location>
</feature>
<evidence type="ECO:0000256" key="5">
    <source>
        <dbReference type="ARBA" id="ARBA00022927"/>
    </source>
</evidence>
<accession>A0A246HZ85</accession>
<organism evidence="11 13">
    <name type="scientific">Stenotrophomonas maltophilia</name>
    <name type="common">Pseudomonas maltophilia</name>
    <name type="synonym">Xanthomonas maltophilia</name>
    <dbReference type="NCBI Taxonomy" id="40324"/>
    <lineage>
        <taxon>Bacteria</taxon>
        <taxon>Pseudomonadati</taxon>
        <taxon>Pseudomonadota</taxon>
        <taxon>Gammaproteobacteria</taxon>
        <taxon>Lysobacterales</taxon>
        <taxon>Lysobacteraceae</taxon>
        <taxon>Stenotrophomonas</taxon>
        <taxon>Stenotrophomonas maltophilia group</taxon>
    </lineage>
</organism>
<keyword evidence="2 9" id="KW-0813">Transport</keyword>
<evidence type="ECO:0000256" key="7">
    <source>
        <dbReference type="ARBA" id="ARBA00023010"/>
    </source>
</evidence>
<evidence type="ECO:0000313" key="14">
    <source>
        <dbReference type="Proteomes" id="UP000515598"/>
    </source>
</evidence>
<dbReference type="InterPro" id="IPR022813">
    <property type="entry name" value="SecD/SecF_arch_bac"/>
</dbReference>
<evidence type="ECO:0000256" key="4">
    <source>
        <dbReference type="ARBA" id="ARBA00022692"/>
    </source>
</evidence>
<evidence type="ECO:0000313" key="12">
    <source>
        <dbReference type="EMBL" id="QNG77671.1"/>
    </source>
</evidence>
<dbReference type="InterPro" id="IPR005665">
    <property type="entry name" value="SecF_bac"/>
</dbReference>
<dbReference type="Gene3D" id="1.20.1640.10">
    <property type="entry name" value="Multidrug efflux transporter AcrB transmembrane domain"/>
    <property type="match status" value="1"/>
</dbReference>
<evidence type="ECO:0000256" key="1">
    <source>
        <dbReference type="ARBA" id="ARBA00004651"/>
    </source>
</evidence>
<dbReference type="AlphaFoldDB" id="A0A246HZ85"/>
<comment type="subunit">
    <text evidence="9">Forms a complex with SecD. Part of the essential Sec protein translocation apparatus which comprises SecA, SecYEG and auxiliary proteins SecDF-YajC and YidC.</text>
</comment>
<evidence type="ECO:0000259" key="10">
    <source>
        <dbReference type="Pfam" id="PF02355"/>
    </source>
</evidence>
<dbReference type="GO" id="GO:0043952">
    <property type="term" value="P:protein transport by the Sec complex"/>
    <property type="evidence" value="ECO:0007669"/>
    <property type="project" value="UniProtKB-UniRule"/>
</dbReference>
<evidence type="ECO:0000313" key="13">
    <source>
        <dbReference type="Proteomes" id="UP000197090"/>
    </source>
</evidence>
<dbReference type="InterPro" id="IPR022645">
    <property type="entry name" value="SecD/SecF_bac"/>
</dbReference>
<feature type="transmembrane region" description="Helical" evidence="9">
    <location>
        <begin position="282"/>
        <end position="305"/>
    </location>
</feature>
<dbReference type="GO" id="GO:0006605">
    <property type="term" value="P:protein targeting"/>
    <property type="evidence" value="ECO:0007669"/>
    <property type="project" value="UniProtKB-UniRule"/>
</dbReference>
<feature type="transmembrane region" description="Helical" evidence="9">
    <location>
        <begin position="252"/>
        <end position="270"/>
    </location>
</feature>
<evidence type="ECO:0000256" key="6">
    <source>
        <dbReference type="ARBA" id="ARBA00022989"/>
    </source>
</evidence>
<feature type="domain" description="Protein export membrane protein SecD/SecF C-terminal" evidence="10">
    <location>
        <begin position="122"/>
        <end position="301"/>
    </location>
</feature>
<evidence type="ECO:0000256" key="8">
    <source>
        <dbReference type="ARBA" id="ARBA00023136"/>
    </source>
</evidence>
<dbReference type="EMBL" id="NIVX01000106">
    <property type="protein sequence ID" value="OWQ70614.1"/>
    <property type="molecule type" value="Genomic_DNA"/>
</dbReference>
<comment type="function">
    <text evidence="9">Part of the Sec protein translocase complex. Interacts with the SecYEG preprotein conducting channel. SecDF uses the proton motive force (PMF) to complete protein translocation after the ATP-dependent function of SecA.</text>
</comment>
<keyword evidence="4 9" id="KW-0812">Transmembrane</keyword>
<comment type="similarity">
    <text evidence="9">Belongs to the SecD/SecF family. SecF subfamily.</text>
</comment>
<feature type="transmembrane region" description="Helical" evidence="9">
    <location>
        <begin position="147"/>
        <end position="168"/>
    </location>
</feature>
<dbReference type="HAMAP" id="MF_01464_B">
    <property type="entry name" value="SecF_B"/>
    <property type="match status" value="1"/>
</dbReference>
<dbReference type="Pfam" id="PF02355">
    <property type="entry name" value="SecD_SecF_C"/>
    <property type="match status" value="1"/>
</dbReference>
<dbReference type="PRINTS" id="PR01755">
    <property type="entry name" value="SECFTRNLCASE"/>
</dbReference>
<keyword evidence="7 9" id="KW-0811">Translocation</keyword>
<keyword evidence="3 9" id="KW-1003">Cell membrane</keyword>
<dbReference type="Pfam" id="PF07549">
    <property type="entry name" value="Sec_GG"/>
    <property type="match status" value="1"/>
</dbReference>
<dbReference type="GO" id="GO:0065002">
    <property type="term" value="P:intracellular protein transmembrane transport"/>
    <property type="evidence" value="ECO:0007669"/>
    <property type="project" value="UniProtKB-UniRule"/>
</dbReference>
<keyword evidence="5 9" id="KW-0653">Protein transport</keyword>
<dbReference type="FunFam" id="1.20.1640.10:FF:000034">
    <property type="entry name" value="Protein-export membrane protein SecF"/>
    <property type="match status" value="1"/>
</dbReference>
<evidence type="ECO:0000256" key="9">
    <source>
        <dbReference type="HAMAP-Rule" id="MF_01464"/>
    </source>
</evidence>
<feature type="transmembrane region" description="Helical" evidence="9">
    <location>
        <begin position="202"/>
        <end position="223"/>
    </location>
</feature>
<sequence>MKLFPLHILPNDTKIDFMRWRHVAMAVTIVVFLASVAIIGIKGFNYALDFTGGTLIEARFDKAVDVEQVRTKLEQSGFEGAQVQSVGGNTDLLIRLAPHGEHAPGTGDAAHEDKATAAAVVKALSTADNQATVLRNEFVGPQIGKDLAMNGLYATIFMLAGFLIYIAVRFEWKFAVTASIVAMFDLIVTVAYVSLLGREFDLTVLAGLLSVMGFAINDIIVVFDRVRENFRSLRVDSMEVLNRSINQTLSRTVITAVMFFLSALALYLYGGSSMEGLAETHMIGAVIVVLSSILVAVPMLTIGVLRVSKQDLLPKAKDVEALARRP</sequence>
<evidence type="ECO:0000256" key="3">
    <source>
        <dbReference type="ARBA" id="ARBA00022475"/>
    </source>
</evidence>
<gene>
    <name evidence="9 11" type="primary">secF</name>
    <name evidence="11" type="ORF">CEE63_17460</name>
    <name evidence="12" type="ORF">GPNADHDJ_01874</name>
</gene>
<reference evidence="11 13" key="1">
    <citation type="submission" date="2017-06" db="EMBL/GenBank/DDBJ databases">
        <authorList>
            <person name="Kim H.J."/>
            <person name="Triplett B.A."/>
        </authorList>
    </citation>
    <scope>NUCLEOTIDE SEQUENCE [LARGE SCALE GENOMIC DNA]</scope>
    <source>
        <strain evidence="11 13">594</strain>
    </source>
</reference>
<proteinExistence type="inferred from homology"/>
<name>A0A246HZ85_STEMA</name>
<dbReference type="PANTHER" id="PTHR30081">
    <property type="entry name" value="PROTEIN-EXPORT MEMBRANE PROTEIN SEC"/>
    <property type="match status" value="1"/>
</dbReference>
<keyword evidence="6 9" id="KW-1133">Transmembrane helix</keyword>
<dbReference type="InterPro" id="IPR055344">
    <property type="entry name" value="SecD_SecF_C_bact"/>
</dbReference>
<dbReference type="Proteomes" id="UP000515598">
    <property type="component" value="Chromosome"/>
</dbReference>
<protein>
    <recommendedName>
        <fullName evidence="9">Protein-export membrane protein SecF</fullName>
    </recommendedName>
</protein>
<dbReference type="PANTHER" id="PTHR30081:SF8">
    <property type="entry name" value="PROTEIN TRANSLOCASE SUBUNIT SECF"/>
    <property type="match status" value="1"/>
</dbReference>
<dbReference type="GO" id="GO:0015450">
    <property type="term" value="F:protein-transporting ATPase activity"/>
    <property type="evidence" value="ECO:0007669"/>
    <property type="project" value="InterPro"/>
</dbReference>
<evidence type="ECO:0000256" key="2">
    <source>
        <dbReference type="ARBA" id="ARBA00022448"/>
    </source>
</evidence>
<dbReference type="NCBIfam" id="TIGR00916">
    <property type="entry name" value="2A0604s01"/>
    <property type="match status" value="1"/>
</dbReference>
<dbReference type="NCBIfam" id="TIGR00966">
    <property type="entry name" value="transloc_SecF"/>
    <property type="match status" value="1"/>
</dbReference>
<feature type="transmembrane region" description="Helical" evidence="9">
    <location>
        <begin position="175"/>
        <end position="196"/>
    </location>
</feature>
<dbReference type="EMBL" id="CP060025">
    <property type="protein sequence ID" value="QNG77671.1"/>
    <property type="molecule type" value="Genomic_DNA"/>
</dbReference>
<dbReference type="GO" id="GO:0005886">
    <property type="term" value="C:plasma membrane"/>
    <property type="evidence" value="ECO:0007669"/>
    <property type="project" value="UniProtKB-SubCell"/>
</dbReference>